<dbReference type="OrthoDB" id="10036721at2759"/>
<dbReference type="Gene3D" id="1.50.10.10">
    <property type="match status" value="1"/>
</dbReference>
<dbReference type="Proteomes" id="UP000176998">
    <property type="component" value="Unassembled WGS sequence"/>
</dbReference>
<evidence type="ECO:0000313" key="3">
    <source>
        <dbReference type="EMBL" id="OHE91783.1"/>
    </source>
</evidence>
<sequence length="704" mass="75396">MVPLMERLVRLALILSSPTLLISTATASTTDRDPTRPWEAYIKSPSSRTVLPKQIHAVSGPAEVTSADDGSFLLALQPGGQVSLDFGYVGGLLSMTTESRDVSLSSKNSSEPHFSLAFAESPSFVRAISDDTGATPSQDYDKVLNVTVPPGSTTPSSYTMPSERFRGGFKFLTIHAFRPVTLSSIVCHLGYSPSQQAPNVWPGHFYTPDDDLLTRAWHAGVFTAQTNIAPPNTSRWLPQVKDGWAYNATLGVEGPMLLDGAKRDRAVWPGDLGIAGTTAYLGLGDIGIESVHYALETMFVYQNASTGALPFAGPTTGSWRRGARSDTYHAWTLIACFNYAIFTRDEDWVVARWGNISAGVGYILRALDDSGGVGLAEQVETNDWARLGGGAFNSALNALNYHALYALAGLAADTATEANGRGVQAETWAAAAARLKAAYNVVLWDASASLFRDNETSAGARLFPQDGNALALHYNLTTSPEQASAVSAALLRNWNDIGPVTPELPDTISPFISGVEVLAHFTARRPRRGLRLMRRTWGHMLDSPLMTGSTLVEGMSANGSLYYRSQRGYNYDAAYTSLSHSWSTGPTQALSFKVVGLEVVGWNRWRFEPQMGDLRRAETGWRDGKGGEFGAVVVMVGGGGGGDGDGEQGKGGVLEAEILTPEGTEGLLEIPSCEVVFVDGQKWDGSGIKGGRTKIRGEGCQATC</sequence>
<organism evidence="3 4">
    <name type="scientific">Colletotrichum orchidophilum</name>
    <dbReference type="NCBI Taxonomy" id="1209926"/>
    <lineage>
        <taxon>Eukaryota</taxon>
        <taxon>Fungi</taxon>
        <taxon>Dikarya</taxon>
        <taxon>Ascomycota</taxon>
        <taxon>Pezizomycotina</taxon>
        <taxon>Sordariomycetes</taxon>
        <taxon>Hypocreomycetidae</taxon>
        <taxon>Glomerellales</taxon>
        <taxon>Glomerellaceae</taxon>
        <taxon>Colletotrichum</taxon>
    </lineage>
</organism>
<feature type="domain" description="Alpha-L-rhamnosidase six-hairpin glycosidase" evidence="2">
    <location>
        <begin position="258"/>
        <end position="492"/>
    </location>
</feature>
<dbReference type="STRING" id="1209926.A0A1G4ARR9"/>
<protein>
    <submittedName>
        <fullName evidence="3">Bacterial alpha-L-rhamnosidase domain-containing protein</fullName>
    </submittedName>
</protein>
<dbReference type="GO" id="GO:0003824">
    <property type="term" value="F:catalytic activity"/>
    <property type="evidence" value="ECO:0007669"/>
    <property type="project" value="UniProtKB-ARBA"/>
</dbReference>
<dbReference type="EMBL" id="MJBS01000170">
    <property type="protein sequence ID" value="OHE91783.1"/>
    <property type="molecule type" value="Genomic_DNA"/>
</dbReference>
<name>A0A1G4ARR9_9PEZI</name>
<feature type="signal peptide" evidence="1">
    <location>
        <begin position="1"/>
        <end position="27"/>
    </location>
</feature>
<reference evidence="3 4" key="1">
    <citation type="submission" date="2016-09" db="EMBL/GenBank/DDBJ databases">
        <authorList>
            <person name="Capua I."/>
            <person name="De Benedictis P."/>
            <person name="Joannis T."/>
            <person name="Lombin L.H."/>
            <person name="Cattoli G."/>
        </authorList>
    </citation>
    <scope>NUCLEOTIDE SEQUENCE [LARGE SCALE GENOMIC DNA]</scope>
    <source>
        <strain evidence="3 4">IMI 309357</strain>
    </source>
</reference>
<evidence type="ECO:0000259" key="2">
    <source>
        <dbReference type="Pfam" id="PF17389"/>
    </source>
</evidence>
<gene>
    <name evidence="3" type="ORF">CORC01_12910</name>
</gene>
<dbReference type="InterPro" id="IPR008928">
    <property type="entry name" value="6-hairpin_glycosidase_sf"/>
</dbReference>
<dbReference type="InterPro" id="IPR012341">
    <property type="entry name" value="6hp_glycosidase-like_sf"/>
</dbReference>
<dbReference type="PANTHER" id="PTHR34987:SF6">
    <property type="entry name" value="ALPHA-L-RHAMNOSIDASE SIX-HAIRPIN GLYCOSIDASE DOMAIN-CONTAINING PROTEIN"/>
    <property type="match status" value="1"/>
</dbReference>
<evidence type="ECO:0000313" key="4">
    <source>
        <dbReference type="Proteomes" id="UP000176998"/>
    </source>
</evidence>
<keyword evidence="4" id="KW-1185">Reference proteome</keyword>
<dbReference type="GO" id="GO:0005975">
    <property type="term" value="P:carbohydrate metabolic process"/>
    <property type="evidence" value="ECO:0007669"/>
    <property type="project" value="InterPro"/>
</dbReference>
<evidence type="ECO:0000256" key="1">
    <source>
        <dbReference type="SAM" id="SignalP"/>
    </source>
</evidence>
<dbReference type="InterPro" id="IPR035396">
    <property type="entry name" value="Bac_rhamnosid6H"/>
</dbReference>
<dbReference type="SUPFAM" id="SSF48208">
    <property type="entry name" value="Six-hairpin glycosidases"/>
    <property type="match status" value="1"/>
</dbReference>
<keyword evidence="1" id="KW-0732">Signal</keyword>
<feature type="chain" id="PRO_5009602024" evidence="1">
    <location>
        <begin position="28"/>
        <end position="704"/>
    </location>
</feature>
<dbReference type="Pfam" id="PF17389">
    <property type="entry name" value="Bac_rhamnosid6H"/>
    <property type="match status" value="1"/>
</dbReference>
<proteinExistence type="predicted"/>
<accession>A0A1G4ARR9</accession>
<dbReference type="PANTHER" id="PTHR34987">
    <property type="entry name" value="C, PUTATIVE (AFU_ORTHOLOGUE AFUA_3G02880)-RELATED"/>
    <property type="match status" value="1"/>
</dbReference>
<comment type="caution">
    <text evidence="3">The sequence shown here is derived from an EMBL/GenBank/DDBJ whole genome shotgun (WGS) entry which is preliminary data.</text>
</comment>
<dbReference type="RefSeq" id="XP_022468955.1">
    <property type="nucleotide sequence ID" value="XM_022624528.1"/>
</dbReference>
<dbReference type="AlphaFoldDB" id="A0A1G4ARR9"/>
<dbReference type="GeneID" id="34566038"/>